<sequence length="94" mass="10585">MYAIKNFFERALPALPPDYIPRGSSARVVYGQSERVKASISNDLRIKAYINRKLAANYTTQFREDAAKSAMNDVTDYVAYRAAACRIDPPYSLS</sequence>
<dbReference type="AlphaFoldDB" id="A0A6S7DG04"/>
<keyword evidence="2" id="KW-1185">Reference proteome</keyword>
<dbReference type="EMBL" id="CADIKK010000039">
    <property type="protein sequence ID" value="CAB3804616.1"/>
    <property type="molecule type" value="Genomic_DNA"/>
</dbReference>
<name>A0A6S7DG04_9BURK</name>
<evidence type="ECO:0000313" key="2">
    <source>
        <dbReference type="Proteomes" id="UP000494365"/>
    </source>
</evidence>
<evidence type="ECO:0000313" key="1">
    <source>
        <dbReference type="EMBL" id="CAB3804616.1"/>
    </source>
</evidence>
<organism evidence="1 2">
    <name type="scientific">Paraburkholderia ultramafica</name>
    <dbReference type="NCBI Taxonomy" id="1544867"/>
    <lineage>
        <taxon>Bacteria</taxon>
        <taxon>Pseudomonadati</taxon>
        <taxon>Pseudomonadota</taxon>
        <taxon>Betaproteobacteria</taxon>
        <taxon>Burkholderiales</taxon>
        <taxon>Burkholderiaceae</taxon>
        <taxon>Paraburkholderia</taxon>
    </lineage>
</organism>
<dbReference type="Proteomes" id="UP000494365">
    <property type="component" value="Unassembled WGS sequence"/>
</dbReference>
<proteinExistence type="predicted"/>
<reference evidence="1 2" key="1">
    <citation type="submission" date="2020-04" db="EMBL/GenBank/DDBJ databases">
        <authorList>
            <person name="De Canck E."/>
        </authorList>
    </citation>
    <scope>NUCLEOTIDE SEQUENCE [LARGE SCALE GENOMIC DNA]</scope>
    <source>
        <strain evidence="1 2">LMG 28614</strain>
    </source>
</reference>
<protein>
    <submittedName>
        <fullName evidence="1">Uncharacterized protein</fullName>
    </submittedName>
</protein>
<accession>A0A6S7DG04</accession>
<gene>
    <name evidence="1" type="ORF">LMG28614_06038</name>
</gene>